<keyword evidence="3" id="KW-0862">Zinc</keyword>
<sequence>MTSEDIMIIDETSSSSSPTSTSNEFPSSQSNSVKPTITETKSNKRKVMLVIDGFNYQFKNFNKDKSIKFWRCAKRSCSVLLHTTLRNEFLRYSGKITRHSHLPNPAEAEVRNLREAMRKRAEKEILPAQQIAEQEVRQALLTDEARAVLPNIIHLGHNLIQYRRKMTPSLPQSSSFFIPESYTKDYHNNTRLLLHDSDDSKFQIDSLGDLRSEGRVLIWSSDIQLNLLFDSQRLHMDGTFSSSPPNFDQVFIIQAIVHGTCVPVVYALLPDRKSLYRNVQSHGLSSAYLDNIMIRSVIRQMMALALVPEQYISLLFDNLGKYLNDSERDDLSPIFEHFKNYWMRQISMWNVADIPEKTDNFSEGMYKQYISCNL</sequence>
<protein>
    <recommendedName>
        <fullName evidence="5">FLYWCH-type domain-containing protein</fullName>
    </recommendedName>
</protein>
<feature type="region of interest" description="Disordered" evidence="4">
    <location>
        <begin position="1"/>
        <end position="39"/>
    </location>
</feature>
<dbReference type="InterPro" id="IPR007588">
    <property type="entry name" value="Znf_FLYWCH"/>
</dbReference>
<evidence type="ECO:0000256" key="2">
    <source>
        <dbReference type="ARBA" id="ARBA00022771"/>
    </source>
</evidence>
<feature type="compositionally biased region" description="Polar residues" evidence="4">
    <location>
        <begin position="29"/>
        <end position="39"/>
    </location>
</feature>
<dbReference type="EMBL" id="CAJNOH010000131">
    <property type="protein sequence ID" value="CAF0895106.1"/>
    <property type="molecule type" value="Genomic_DNA"/>
</dbReference>
<feature type="domain" description="FLYWCH-type" evidence="5">
    <location>
        <begin position="40"/>
        <end position="86"/>
    </location>
</feature>
<evidence type="ECO:0000256" key="3">
    <source>
        <dbReference type="ARBA" id="ARBA00022833"/>
    </source>
</evidence>
<reference evidence="6" key="1">
    <citation type="submission" date="2021-02" db="EMBL/GenBank/DDBJ databases">
        <authorList>
            <person name="Nowell W R."/>
        </authorList>
    </citation>
    <scope>NUCLEOTIDE SEQUENCE</scope>
</reference>
<dbReference type="Pfam" id="PF04500">
    <property type="entry name" value="FLYWCH"/>
    <property type="match status" value="1"/>
</dbReference>
<comment type="caution">
    <text evidence="6">The sequence shown here is derived from an EMBL/GenBank/DDBJ whole genome shotgun (WGS) entry which is preliminary data.</text>
</comment>
<accession>A0A813Z8J9</accession>
<evidence type="ECO:0000256" key="1">
    <source>
        <dbReference type="ARBA" id="ARBA00022723"/>
    </source>
</evidence>
<dbReference type="Gene3D" id="2.20.25.240">
    <property type="match status" value="1"/>
</dbReference>
<evidence type="ECO:0000259" key="5">
    <source>
        <dbReference type="Pfam" id="PF04500"/>
    </source>
</evidence>
<dbReference type="Proteomes" id="UP000663854">
    <property type="component" value="Unassembled WGS sequence"/>
</dbReference>
<organism evidence="6 7">
    <name type="scientific">Rotaria sordida</name>
    <dbReference type="NCBI Taxonomy" id="392033"/>
    <lineage>
        <taxon>Eukaryota</taxon>
        <taxon>Metazoa</taxon>
        <taxon>Spiralia</taxon>
        <taxon>Gnathifera</taxon>
        <taxon>Rotifera</taxon>
        <taxon>Eurotatoria</taxon>
        <taxon>Bdelloidea</taxon>
        <taxon>Philodinida</taxon>
        <taxon>Philodinidae</taxon>
        <taxon>Rotaria</taxon>
    </lineage>
</organism>
<keyword evidence="1" id="KW-0479">Metal-binding</keyword>
<keyword evidence="2" id="KW-0863">Zinc-finger</keyword>
<evidence type="ECO:0000313" key="6">
    <source>
        <dbReference type="EMBL" id="CAF0895106.1"/>
    </source>
</evidence>
<dbReference type="GO" id="GO:0008270">
    <property type="term" value="F:zinc ion binding"/>
    <property type="evidence" value="ECO:0007669"/>
    <property type="project" value="UniProtKB-KW"/>
</dbReference>
<evidence type="ECO:0000256" key="4">
    <source>
        <dbReference type="SAM" id="MobiDB-lite"/>
    </source>
</evidence>
<name>A0A813Z8J9_9BILA</name>
<gene>
    <name evidence="6" type="ORF">PYM288_LOCUS9230</name>
</gene>
<evidence type="ECO:0000313" key="7">
    <source>
        <dbReference type="Proteomes" id="UP000663854"/>
    </source>
</evidence>
<feature type="compositionally biased region" description="Low complexity" evidence="4">
    <location>
        <begin position="1"/>
        <end position="28"/>
    </location>
</feature>
<proteinExistence type="predicted"/>
<dbReference type="AlphaFoldDB" id="A0A813Z8J9"/>